<gene>
    <name evidence="2" type="ORF">F0238_14440</name>
</gene>
<feature type="transmembrane region" description="Helical" evidence="1">
    <location>
        <begin position="244"/>
        <end position="263"/>
    </location>
</feature>
<accession>A0AAP7DDG5</accession>
<feature type="transmembrane region" description="Helical" evidence="1">
    <location>
        <begin position="195"/>
        <end position="224"/>
    </location>
</feature>
<dbReference type="Proteomes" id="UP000576645">
    <property type="component" value="Unassembled WGS sequence"/>
</dbReference>
<evidence type="ECO:0000313" key="3">
    <source>
        <dbReference type="Proteomes" id="UP000576645"/>
    </source>
</evidence>
<dbReference type="AlphaFoldDB" id="A0AAP7DDG5"/>
<keyword evidence="1" id="KW-0472">Membrane</keyword>
<feature type="transmembrane region" description="Helical" evidence="1">
    <location>
        <begin position="324"/>
        <end position="351"/>
    </location>
</feature>
<feature type="transmembrane region" description="Helical" evidence="1">
    <location>
        <begin position="99"/>
        <end position="119"/>
    </location>
</feature>
<dbReference type="RefSeq" id="WP_171353010.1">
    <property type="nucleotide sequence ID" value="NZ_JBJZOQ010000005.1"/>
</dbReference>
<feature type="transmembrane region" description="Helical" evidence="1">
    <location>
        <begin position="74"/>
        <end position="93"/>
    </location>
</feature>
<feature type="transmembrane region" description="Helical" evidence="1">
    <location>
        <begin position="168"/>
        <end position="188"/>
    </location>
</feature>
<evidence type="ECO:0000256" key="1">
    <source>
        <dbReference type="SAM" id="Phobius"/>
    </source>
</evidence>
<dbReference type="NCBIfam" id="NF038256">
    <property type="entry name" value="exopoly_VpsF"/>
    <property type="match status" value="1"/>
</dbReference>
<organism evidence="2 3">
    <name type="scientific">Vibrio coralliilyticus</name>
    <dbReference type="NCBI Taxonomy" id="190893"/>
    <lineage>
        <taxon>Bacteria</taxon>
        <taxon>Pseudomonadati</taxon>
        <taxon>Pseudomonadota</taxon>
        <taxon>Gammaproteobacteria</taxon>
        <taxon>Vibrionales</taxon>
        <taxon>Vibrionaceae</taxon>
        <taxon>Vibrio</taxon>
    </lineage>
</organism>
<name>A0AAP7DDG5_9VIBR</name>
<dbReference type="InterPro" id="IPR048041">
    <property type="entry name" value="VpsF-like"/>
</dbReference>
<sequence>MLSKIYLLPFVAITSAILLGGYMLEDLGVPYVSQGGSPLFKIHLYSYLVLMGFGLVFLFDGVKGIAQRLGSYYRFWLIALACNVFVILYGFAIHGSSGMAYLVNTFLAPVLIVPLLAYLSDNQKSFLLKLIAYLILLNSLVAVMEYMLHFRLVKVEFQEFSFFRSTAFLTHPLNNALITVSIALLIANKTKLPSFVYMLIVALALFAFGGRAALAIFICAVSVSFAPMLWKAITQGIPDNKQKIALFMLIGYFAFWAGAYLLVESGITERIASKLYIDGSASARLNVFYLIDQLSLREWLLGASHRLMESIELYIGINVIENYLIGWIFTFGLVGTIPLFLVVYVPLTYFAMTGNLIERMSVFSFAVISITNNSLTTKTPTLLLLFTCLYLSKSLREKLSAPQNSQLNSGYSHA</sequence>
<protein>
    <submittedName>
        <fullName evidence="2">Uncharacterized protein</fullName>
    </submittedName>
</protein>
<keyword evidence="1" id="KW-0812">Transmembrane</keyword>
<reference evidence="2 3" key="1">
    <citation type="submission" date="2019-09" db="EMBL/GenBank/DDBJ databases">
        <title>Draft genome sequencing and comparative genomics of hatchery-associated Vibrios.</title>
        <authorList>
            <person name="Kehlet-Delgado H."/>
            <person name="Mueller R.S."/>
        </authorList>
    </citation>
    <scope>NUCLEOTIDE SEQUENCE [LARGE SCALE GENOMIC DNA]</scope>
    <source>
        <strain evidence="2 3">09-121-3</strain>
    </source>
</reference>
<evidence type="ECO:0000313" key="2">
    <source>
        <dbReference type="EMBL" id="NOJ23933.1"/>
    </source>
</evidence>
<feature type="transmembrane region" description="Helical" evidence="1">
    <location>
        <begin position="126"/>
        <end position="148"/>
    </location>
</feature>
<comment type="caution">
    <text evidence="2">The sequence shown here is derived from an EMBL/GenBank/DDBJ whole genome shotgun (WGS) entry which is preliminary data.</text>
</comment>
<proteinExistence type="predicted"/>
<dbReference type="EMBL" id="VTXP01000006">
    <property type="protein sequence ID" value="NOJ23933.1"/>
    <property type="molecule type" value="Genomic_DNA"/>
</dbReference>
<feature type="transmembrane region" description="Helical" evidence="1">
    <location>
        <begin position="5"/>
        <end position="24"/>
    </location>
</feature>
<feature type="transmembrane region" description="Helical" evidence="1">
    <location>
        <begin position="44"/>
        <end position="62"/>
    </location>
</feature>
<keyword evidence="1" id="KW-1133">Transmembrane helix</keyword>